<dbReference type="InParanoid" id="K0YIV9"/>
<evidence type="ECO:0000313" key="1">
    <source>
        <dbReference type="EMBL" id="EJZ83416.1"/>
    </source>
</evidence>
<protein>
    <recommendedName>
        <fullName evidence="3">Lipoprotein</fullName>
    </recommendedName>
</protein>
<organism evidence="1 2">
    <name type="scientific">Slackia piriformis YIT 12062</name>
    <dbReference type="NCBI Taxonomy" id="742818"/>
    <lineage>
        <taxon>Bacteria</taxon>
        <taxon>Bacillati</taxon>
        <taxon>Actinomycetota</taxon>
        <taxon>Coriobacteriia</taxon>
        <taxon>Eggerthellales</taxon>
        <taxon>Eggerthellaceae</taxon>
        <taxon>Slackia</taxon>
    </lineage>
</organism>
<dbReference type="HOGENOM" id="CLU_1804911_0_0_11"/>
<gene>
    <name evidence="1" type="ORF">HMPREF9451_00921</name>
</gene>
<sequence>MKLLGVGTAAMCASALTGCASSDDVTWTAIYDESLGLLAAGPNEDVIMGNAWMFRDNGTVQLQFAAGSIPVPAVESARIQGNDLRVTMASSEGPATMDLCLHQFILTPPQGVDTGAVESVTLVVNGEEYPAERAENLIIQTSP</sequence>
<dbReference type="PATRIC" id="fig|742818.3.peg.973"/>
<dbReference type="AlphaFoldDB" id="K0YIV9"/>
<name>K0YIV9_9ACTN</name>
<evidence type="ECO:0008006" key="3">
    <source>
        <dbReference type="Google" id="ProtNLM"/>
    </source>
</evidence>
<keyword evidence="2" id="KW-1185">Reference proteome</keyword>
<reference evidence="1 2" key="1">
    <citation type="submission" date="2012-08" db="EMBL/GenBank/DDBJ databases">
        <title>The Genome Sequence of Slackia piriformis YIT 12062.</title>
        <authorList>
            <consortium name="The Broad Institute Genome Sequencing Platform"/>
            <person name="Earl A."/>
            <person name="Ward D."/>
            <person name="Feldgarden M."/>
            <person name="Gevers D."/>
            <person name="Morotomi M."/>
            <person name="Walker B."/>
            <person name="Young S.K."/>
            <person name="Zeng Q."/>
            <person name="Gargeya S."/>
            <person name="Fitzgerald M."/>
            <person name="Haas B."/>
            <person name="Abouelleil A."/>
            <person name="Alvarado L."/>
            <person name="Arachchi H.M."/>
            <person name="Berlin A.M."/>
            <person name="Chapman S.B."/>
            <person name="Goldberg J."/>
            <person name="Griggs A."/>
            <person name="Gujja S."/>
            <person name="Hansen M."/>
            <person name="Howarth C."/>
            <person name="Imamovic A."/>
            <person name="Larimer J."/>
            <person name="McCowen C."/>
            <person name="Montmayeur A."/>
            <person name="Murphy C."/>
            <person name="Neiman D."/>
            <person name="Pearson M."/>
            <person name="Priest M."/>
            <person name="Roberts A."/>
            <person name="Saif S."/>
            <person name="Shea T."/>
            <person name="Sisk P."/>
            <person name="Sykes S."/>
            <person name="Wortman J."/>
            <person name="Nusbaum C."/>
            <person name="Birren B."/>
        </authorList>
    </citation>
    <scope>NUCLEOTIDE SEQUENCE [LARGE SCALE GENOMIC DNA]</scope>
    <source>
        <strain evidence="1 2">YIT 12062</strain>
    </source>
</reference>
<dbReference type="EMBL" id="ADMD01000007">
    <property type="protein sequence ID" value="EJZ83416.1"/>
    <property type="molecule type" value="Genomic_DNA"/>
</dbReference>
<evidence type="ECO:0000313" key="2">
    <source>
        <dbReference type="Proteomes" id="UP000006069"/>
    </source>
</evidence>
<dbReference type="Proteomes" id="UP000006069">
    <property type="component" value="Unassembled WGS sequence"/>
</dbReference>
<dbReference type="eggNOG" id="ENOG5031V38">
    <property type="taxonomic scope" value="Bacteria"/>
</dbReference>
<dbReference type="PROSITE" id="PS51257">
    <property type="entry name" value="PROKAR_LIPOPROTEIN"/>
    <property type="match status" value="1"/>
</dbReference>
<comment type="caution">
    <text evidence="1">The sequence shown here is derived from an EMBL/GenBank/DDBJ whole genome shotgun (WGS) entry which is preliminary data.</text>
</comment>
<proteinExistence type="predicted"/>
<accession>K0YIV9</accession>